<sequence length="81" mass="8348">MSIIVDILILAGVLLAIVAVVQVAAARLVLPESTLLSAIGIAIGAGYVAIDAWVSGWRCGCIAGSASTARWRARWPTALNC</sequence>
<evidence type="ECO:0000256" key="1">
    <source>
        <dbReference type="SAM" id="Phobius"/>
    </source>
</evidence>
<reference evidence="2" key="1">
    <citation type="submission" date="2018-01" db="EMBL/GenBank/DDBJ databases">
        <authorList>
            <person name="Clerissi C."/>
        </authorList>
    </citation>
    <scope>NUCLEOTIDE SEQUENCE</scope>
    <source>
        <strain evidence="2">Cupriavidus taiwanensis STM 8556</strain>
    </source>
</reference>
<keyword evidence="1" id="KW-0812">Transmembrane</keyword>
<organism evidence="2">
    <name type="scientific">Cupriavidus taiwanensis</name>
    <dbReference type="NCBI Taxonomy" id="164546"/>
    <lineage>
        <taxon>Bacteria</taxon>
        <taxon>Pseudomonadati</taxon>
        <taxon>Pseudomonadota</taxon>
        <taxon>Betaproteobacteria</taxon>
        <taxon>Burkholderiales</taxon>
        <taxon>Burkholderiaceae</taxon>
        <taxon>Cupriavidus</taxon>
    </lineage>
</organism>
<comment type="caution">
    <text evidence="2">The sequence shown here is derived from an EMBL/GenBank/DDBJ whole genome shotgun (WGS) entry which is preliminary data.</text>
</comment>
<dbReference type="Proteomes" id="UP000256952">
    <property type="component" value="Chromosome CBM2613_b"/>
</dbReference>
<gene>
    <name evidence="2" type="ORF">CBM2613_B150014</name>
</gene>
<keyword evidence="1" id="KW-0472">Membrane</keyword>
<name>A0A375EBX3_9BURK</name>
<dbReference type="RefSeq" id="WP_198044583.1">
    <property type="nucleotide sequence ID" value="NZ_LT992560.1"/>
</dbReference>
<evidence type="ECO:0000313" key="2">
    <source>
        <dbReference type="EMBL" id="SOZ70031.1"/>
    </source>
</evidence>
<protein>
    <submittedName>
        <fullName evidence="2">Uncharacterized protein</fullName>
    </submittedName>
</protein>
<dbReference type="AlphaFoldDB" id="A0A375EBX3"/>
<accession>A0A375EBX3</accession>
<keyword evidence="1" id="KW-1133">Transmembrane helix</keyword>
<feature type="transmembrane region" description="Helical" evidence="1">
    <location>
        <begin position="35"/>
        <end position="54"/>
    </location>
</feature>
<proteinExistence type="predicted"/>
<dbReference type="EMBL" id="OFTH01000040">
    <property type="protein sequence ID" value="SOZ70031.1"/>
    <property type="molecule type" value="Genomic_DNA"/>
</dbReference>